<evidence type="ECO:0000256" key="2">
    <source>
        <dbReference type="SAM" id="MobiDB-lite"/>
    </source>
</evidence>
<dbReference type="InterPro" id="IPR023606">
    <property type="entry name" value="CoA-Trfase_III_dom_1_sf"/>
</dbReference>
<dbReference type="GO" id="GO:0008410">
    <property type="term" value="F:CoA-transferase activity"/>
    <property type="evidence" value="ECO:0007669"/>
    <property type="project" value="TreeGrafter"/>
</dbReference>
<reference evidence="3" key="1">
    <citation type="submission" date="2018-05" db="EMBL/GenBank/DDBJ databases">
        <authorList>
            <person name="Lanie J.A."/>
            <person name="Ng W.-L."/>
            <person name="Kazmierczak K.M."/>
            <person name="Andrzejewski T.M."/>
            <person name="Davidsen T.M."/>
            <person name="Wayne K.J."/>
            <person name="Tettelin H."/>
            <person name="Glass J.I."/>
            <person name="Rusch D."/>
            <person name="Podicherti R."/>
            <person name="Tsui H.-C.T."/>
            <person name="Winkler M.E."/>
        </authorList>
    </citation>
    <scope>NUCLEOTIDE SEQUENCE</scope>
</reference>
<gene>
    <name evidence="3" type="ORF">METZ01_LOCUS325218</name>
</gene>
<evidence type="ECO:0000313" key="3">
    <source>
        <dbReference type="EMBL" id="SVC72364.1"/>
    </source>
</evidence>
<dbReference type="InterPro" id="IPR050483">
    <property type="entry name" value="CoA-transferase_III_domain"/>
</dbReference>
<dbReference type="AlphaFoldDB" id="A0A382PG63"/>
<feature type="compositionally biased region" description="Polar residues" evidence="2">
    <location>
        <begin position="65"/>
        <end position="75"/>
    </location>
</feature>
<feature type="non-terminal residue" evidence="3">
    <location>
        <position position="1"/>
    </location>
</feature>
<dbReference type="EMBL" id="UINC01107181">
    <property type="protein sequence ID" value="SVC72364.1"/>
    <property type="molecule type" value="Genomic_DNA"/>
</dbReference>
<name>A0A382PG63_9ZZZZ</name>
<evidence type="ECO:0000256" key="1">
    <source>
        <dbReference type="ARBA" id="ARBA00022679"/>
    </source>
</evidence>
<organism evidence="3">
    <name type="scientific">marine metagenome</name>
    <dbReference type="NCBI Taxonomy" id="408172"/>
    <lineage>
        <taxon>unclassified sequences</taxon>
        <taxon>metagenomes</taxon>
        <taxon>ecological metagenomes</taxon>
    </lineage>
</organism>
<dbReference type="SUPFAM" id="SSF89796">
    <property type="entry name" value="CoA-transferase family III (CaiB/BaiF)"/>
    <property type="match status" value="1"/>
</dbReference>
<accession>A0A382PG63</accession>
<dbReference type="PANTHER" id="PTHR48207:SF3">
    <property type="entry name" value="SUCCINATE--HYDROXYMETHYLGLUTARATE COA-TRANSFERASE"/>
    <property type="match status" value="1"/>
</dbReference>
<keyword evidence="1" id="KW-0808">Transferase</keyword>
<sequence>VKPTDLPPLNRQNALEGVRVIDFTWIVAGPQCTRILGDFGAEVIKIESESNMDYTRGISPVMGTDSPNKSGLFNTLNRNKRSLTLNVMHPRGME</sequence>
<protein>
    <recommendedName>
        <fullName evidence="4">CoA transferase</fullName>
    </recommendedName>
</protein>
<proteinExistence type="predicted"/>
<dbReference type="PANTHER" id="PTHR48207">
    <property type="entry name" value="SUCCINATE--HYDROXYMETHYLGLUTARATE COA-TRANSFERASE"/>
    <property type="match status" value="1"/>
</dbReference>
<dbReference type="Gene3D" id="3.40.50.10540">
    <property type="entry name" value="Crotonobetainyl-coa:carnitine coa-transferase, domain 1"/>
    <property type="match status" value="1"/>
</dbReference>
<dbReference type="InterPro" id="IPR003673">
    <property type="entry name" value="CoA-Trfase_fam_III"/>
</dbReference>
<dbReference type="Pfam" id="PF02515">
    <property type="entry name" value="CoA_transf_3"/>
    <property type="match status" value="1"/>
</dbReference>
<evidence type="ECO:0008006" key="4">
    <source>
        <dbReference type="Google" id="ProtNLM"/>
    </source>
</evidence>
<feature type="non-terminal residue" evidence="3">
    <location>
        <position position="94"/>
    </location>
</feature>
<feature type="region of interest" description="Disordered" evidence="2">
    <location>
        <begin position="55"/>
        <end position="75"/>
    </location>
</feature>